<sequence length="356" mass="37864" precursor="true">MKAVVTLAAAICLFFGEHTTASAQVSLTPAGGDESARHQTEVILEGLDNPCGLALRPAAEKDSTDEFYFAESAAGRVLRFSLDSPSDTREVLSGLATHSFGNQNSIEIGPWSLGFLTPSKLIVVGGVLEESKEHAGVYVLPANGETLVAEQTDHTVGPLADSSDGNTVGFHNLAMGETVAYFSSGTGTVPGQIYYCALEANRLDSFRPLLKNQEMRSPVGICLSPVNSAGSQFLVATDVGDLQETRDSRLVFLSPISGTKLMQLETGLFDLVGLAYSPSGQIYAIDFAWQKTKEGGVYRLDDARWECQPACRAVKIASIFRPTSMVFASDGSMLVTSFGSGAKPNQGTIIKITGEF</sequence>
<keyword evidence="3" id="KW-1185">Reference proteome</keyword>
<dbReference type="RefSeq" id="WP_146452277.1">
    <property type="nucleotide sequence ID" value="NZ_SJPS01000006.1"/>
</dbReference>
<dbReference type="AlphaFoldDB" id="A0A5C6CKH5"/>
<name>A0A5C6CKH5_9BACT</name>
<dbReference type="Proteomes" id="UP000318437">
    <property type="component" value="Unassembled WGS sequence"/>
</dbReference>
<dbReference type="EMBL" id="SJPS01000006">
    <property type="protein sequence ID" value="TWU23801.1"/>
    <property type="molecule type" value="Genomic_DNA"/>
</dbReference>
<evidence type="ECO:0000256" key="1">
    <source>
        <dbReference type="SAM" id="SignalP"/>
    </source>
</evidence>
<comment type="caution">
    <text evidence="2">The sequence shown here is derived from an EMBL/GenBank/DDBJ whole genome shotgun (WGS) entry which is preliminary data.</text>
</comment>
<evidence type="ECO:0000313" key="3">
    <source>
        <dbReference type="Proteomes" id="UP000318437"/>
    </source>
</evidence>
<proteinExistence type="predicted"/>
<dbReference type="OrthoDB" id="210680at2"/>
<accession>A0A5C6CKH5</accession>
<evidence type="ECO:0000313" key="2">
    <source>
        <dbReference type="EMBL" id="TWU23801.1"/>
    </source>
</evidence>
<gene>
    <name evidence="2" type="ORF">Pla144_39760</name>
</gene>
<keyword evidence="1" id="KW-0732">Signal</keyword>
<organism evidence="2 3">
    <name type="scientific">Bythopirellula polymerisocia</name>
    <dbReference type="NCBI Taxonomy" id="2528003"/>
    <lineage>
        <taxon>Bacteria</taxon>
        <taxon>Pseudomonadati</taxon>
        <taxon>Planctomycetota</taxon>
        <taxon>Planctomycetia</taxon>
        <taxon>Pirellulales</taxon>
        <taxon>Lacipirellulaceae</taxon>
        <taxon>Bythopirellula</taxon>
    </lineage>
</organism>
<feature type="chain" id="PRO_5023068621" description="SMP-30/Gluconolaconase/LRE-like region" evidence="1">
    <location>
        <begin position="24"/>
        <end position="356"/>
    </location>
</feature>
<feature type="signal peptide" evidence="1">
    <location>
        <begin position="1"/>
        <end position="23"/>
    </location>
</feature>
<protein>
    <recommendedName>
        <fullName evidence="4">SMP-30/Gluconolaconase/LRE-like region</fullName>
    </recommendedName>
</protein>
<dbReference type="SUPFAM" id="SSF101898">
    <property type="entry name" value="NHL repeat"/>
    <property type="match status" value="1"/>
</dbReference>
<evidence type="ECO:0008006" key="4">
    <source>
        <dbReference type="Google" id="ProtNLM"/>
    </source>
</evidence>
<reference evidence="2 3" key="1">
    <citation type="submission" date="2019-02" db="EMBL/GenBank/DDBJ databases">
        <title>Deep-cultivation of Planctomycetes and their phenomic and genomic characterization uncovers novel biology.</title>
        <authorList>
            <person name="Wiegand S."/>
            <person name="Jogler M."/>
            <person name="Boedeker C."/>
            <person name="Pinto D."/>
            <person name="Vollmers J."/>
            <person name="Rivas-Marin E."/>
            <person name="Kohn T."/>
            <person name="Peeters S.H."/>
            <person name="Heuer A."/>
            <person name="Rast P."/>
            <person name="Oberbeckmann S."/>
            <person name="Bunk B."/>
            <person name="Jeske O."/>
            <person name="Meyerdierks A."/>
            <person name="Storesund J.E."/>
            <person name="Kallscheuer N."/>
            <person name="Luecker S."/>
            <person name="Lage O.M."/>
            <person name="Pohl T."/>
            <person name="Merkel B.J."/>
            <person name="Hornburger P."/>
            <person name="Mueller R.-W."/>
            <person name="Bruemmer F."/>
            <person name="Labrenz M."/>
            <person name="Spormann A.M."/>
            <person name="Op Den Camp H."/>
            <person name="Overmann J."/>
            <person name="Amann R."/>
            <person name="Jetten M.S.M."/>
            <person name="Mascher T."/>
            <person name="Medema M.H."/>
            <person name="Devos D.P."/>
            <person name="Kaster A.-K."/>
            <person name="Ovreas L."/>
            <person name="Rohde M."/>
            <person name="Galperin M.Y."/>
            <person name="Jogler C."/>
        </authorList>
    </citation>
    <scope>NUCLEOTIDE SEQUENCE [LARGE SCALE GENOMIC DNA]</scope>
    <source>
        <strain evidence="2 3">Pla144</strain>
    </source>
</reference>